<proteinExistence type="inferred from homology"/>
<dbReference type="SUPFAM" id="SSF56553">
    <property type="entry name" value="Insert subdomain of RNA polymerase alpha subunit"/>
    <property type="match status" value="1"/>
</dbReference>
<dbReference type="OrthoDB" id="270173at2759"/>
<dbReference type="AlphaFoldDB" id="A0A6A6G6J8"/>
<dbReference type="GO" id="GO:0005665">
    <property type="term" value="C:RNA polymerase II, core complex"/>
    <property type="evidence" value="ECO:0007669"/>
    <property type="project" value="TreeGrafter"/>
</dbReference>
<feature type="compositionally biased region" description="Gly residues" evidence="8">
    <location>
        <begin position="352"/>
        <end position="361"/>
    </location>
</feature>
<keyword evidence="3 10" id="KW-0240">DNA-directed RNA polymerase</keyword>
<dbReference type="Pfam" id="PF01193">
    <property type="entry name" value="RNA_pol_L"/>
    <property type="match status" value="1"/>
</dbReference>
<dbReference type="InterPro" id="IPR011262">
    <property type="entry name" value="DNA-dir_RNA_pol_insert"/>
</dbReference>
<dbReference type="GO" id="GO:0006366">
    <property type="term" value="P:transcription by RNA polymerase II"/>
    <property type="evidence" value="ECO:0007669"/>
    <property type="project" value="TreeGrafter"/>
</dbReference>
<dbReference type="FunFam" id="2.170.120.12:FF:000002">
    <property type="entry name" value="DNA-directed RNA polymerase II subunit RPB3"/>
    <property type="match status" value="1"/>
</dbReference>
<keyword evidence="4" id="KW-0804">Transcription</keyword>
<evidence type="ECO:0000256" key="8">
    <source>
        <dbReference type="SAM" id="MobiDB-lite"/>
    </source>
</evidence>
<dbReference type="SMART" id="SM00662">
    <property type="entry name" value="RPOLD"/>
    <property type="match status" value="1"/>
</dbReference>
<dbReference type="Gene3D" id="2.170.120.12">
    <property type="entry name" value="DNA-directed RNA polymerase, insert domain"/>
    <property type="match status" value="1"/>
</dbReference>
<evidence type="ECO:0000256" key="5">
    <source>
        <dbReference type="ARBA" id="ARBA00023242"/>
    </source>
</evidence>
<evidence type="ECO:0000259" key="9">
    <source>
        <dbReference type="SMART" id="SM00662"/>
    </source>
</evidence>
<dbReference type="GO" id="GO:0003677">
    <property type="term" value="F:DNA binding"/>
    <property type="evidence" value="ECO:0007669"/>
    <property type="project" value="InterPro"/>
</dbReference>
<dbReference type="GO" id="GO:0003899">
    <property type="term" value="F:DNA-directed RNA polymerase activity"/>
    <property type="evidence" value="ECO:0007669"/>
    <property type="project" value="InterPro"/>
</dbReference>
<keyword evidence="5" id="KW-0539">Nucleus</keyword>
<evidence type="ECO:0000256" key="6">
    <source>
        <dbReference type="ARBA" id="ARBA00025804"/>
    </source>
</evidence>
<evidence type="ECO:0000256" key="3">
    <source>
        <dbReference type="ARBA" id="ARBA00022478"/>
    </source>
</evidence>
<keyword evidence="11" id="KW-1185">Reference proteome</keyword>
<dbReference type="InterPro" id="IPR050518">
    <property type="entry name" value="Rpo3/RPB3_RNA_Pol_subunit"/>
</dbReference>
<organism evidence="10 11">
    <name type="scientific">Elsinoe ampelina</name>
    <dbReference type="NCBI Taxonomy" id="302913"/>
    <lineage>
        <taxon>Eukaryota</taxon>
        <taxon>Fungi</taxon>
        <taxon>Dikarya</taxon>
        <taxon>Ascomycota</taxon>
        <taxon>Pezizomycotina</taxon>
        <taxon>Dothideomycetes</taxon>
        <taxon>Dothideomycetidae</taxon>
        <taxon>Myriangiales</taxon>
        <taxon>Elsinoaceae</taxon>
        <taxon>Elsinoe</taxon>
    </lineage>
</organism>
<comment type="subunit">
    <text evidence="2">Component of the RNA polymerase II (Pol II) complex consisting of 12 subunits.</text>
</comment>
<evidence type="ECO:0000256" key="4">
    <source>
        <dbReference type="ARBA" id="ARBA00023163"/>
    </source>
</evidence>
<sequence>MDYSYTADTNGDTDDGGPRVTIREIDTTTITFVLSNTSLSLANSLRRVMLAEVPTVAIDLVEVISNTSVLADEFLAHRLGLIPLSAKGVDQMLYTRDCECDNHCEQCSVTLRLDAVNRSSDEVVKVYARDLVVEGSYGTRNGYGDRRTGGVLGDEGAERGAPVILDPNGQGPLICKLRRGQELKVRCIAKKGIAKEHAKWMPTAALGFEYDPHNKLRHADLWYEKDPAEEWPESKNAGWESPPQAGEPFDYDAEPTKFYINLEGTGVLPPDQILHSGIRVLQQKLATVIQELQHTSSTNLNDSNGMMNGGNRSPDLMDTGNGTAYGGGTAYGDAGYTTPGYGAGAGAGSAWGGQQGQGGATPFGATPYGRSGGNW</sequence>
<dbReference type="PROSITE" id="PS00446">
    <property type="entry name" value="RNA_POL_D_30KD"/>
    <property type="match status" value="1"/>
</dbReference>
<protein>
    <recommendedName>
        <fullName evidence="7">DNA-directed RNA polymerase II subunit RPB3</fullName>
    </recommendedName>
</protein>
<gene>
    <name evidence="10" type="ORF">BDZ85DRAFT_290839</name>
</gene>
<reference evidence="11" key="1">
    <citation type="journal article" date="2020" name="Stud. Mycol.">
        <title>101 Dothideomycetes genomes: A test case for predicting lifestyles and emergence of pathogens.</title>
        <authorList>
            <person name="Haridas S."/>
            <person name="Albert R."/>
            <person name="Binder M."/>
            <person name="Bloem J."/>
            <person name="LaButti K."/>
            <person name="Salamov A."/>
            <person name="Andreopoulos B."/>
            <person name="Baker S."/>
            <person name="Barry K."/>
            <person name="Bills G."/>
            <person name="Bluhm B."/>
            <person name="Cannon C."/>
            <person name="Castanera R."/>
            <person name="Culley D."/>
            <person name="Daum C."/>
            <person name="Ezra D."/>
            <person name="Gonzalez J."/>
            <person name="Henrissat B."/>
            <person name="Kuo A."/>
            <person name="Liang C."/>
            <person name="Lipzen A."/>
            <person name="Lutzoni F."/>
            <person name="Magnuson J."/>
            <person name="Mondo S."/>
            <person name="Nolan M."/>
            <person name="Ohm R."/>
            <person name="Pangilinan J."/>
            <person name="Park H.-J."/>
            <person name="Ramirez L."/>
            <person name="Alfaro M."/>
            <person name="Sun H."/>
            <person name="Tritt A."/>
            <person name="Yoshinaga Y."/>
            <person name="Zwiers L.-H."/>
            <person name="Turgeon B."/>
            <person name="Goodwin S."/>
            <person name="Spatafora J."/>
            <person name="Crous P."/>
            <person name="Grigoriev I."/>
        </authorList>
    </citation>
    <scope>NUCLEOTIDE SEQUENCE [LARGE SCALE GENOMIC DNA]</scope>
    <source>
        <strain evidence="11">CECT 20119</strain>
    </source>
</reference>
<dbReference type="InterPro" id="IPR001514">
    <property type="entry name" value="DNA-dir_RNA_pol_30-40kDasu_CS"/>
</dbReference>
<dbReference type="PANTHER" id="PTHR11800:SF2">
    <property type="entry name" value="DNA-DIRECTED RNA POLYMERASE II SUBUNIT RPB3"/>
    <property type="match status" value="1"/>
</dbReference>
<evidence type="ECO:0000313" key="10">
    <source>
        <dbReference type="EMBL" id="KAF2221040.1"/>
    </source>
</evidence>
<dbReference type="HAMAP" id="MF_00320">
    <property type="entry name" value="RNApol_arch_Rpo3"/>
    <property type="match status" value="1"/>
</dbReference>
<evidence type="ECO:0000256" key="1">
    <source>
        <dbReference type="ARBA" id="ARBA00004123"/>
    </source>
</evidence>
<dbReference type="InterPro" id="IPR036603">
    <property type="entry name" value="RBP11-like"/>
</dbReference>
<accession>A0A6A6G6J8</accession>
<dbReference type="Gene3D" id="3.30.1360.10">
    <property type="entry name" value="RNA polymerase, RBP11-like subunit"/>
    <property type="match status" value="1"/>
</dbReference>
<dbReference type="InterPro" id="IPR036643">
    <property type="entry name" value="RNApol_insert_sf"/>
</dbReference>
<dbReference type="Proteomes" id="UP000799538">
    <property type="component" value="Unassembled WGS sequence"/>
</dbReference>
<evidence type="ECO:0000313" key="11">
    <source>
        <dbReference type="Proteomes" id="UP000799538"/>
    </source>
</evidence>
<feature type="region of interest" description="Disordered" evidence="8">
    <location>
        <begin position="352"/>
        <end position="375"/>
    </location>
</feature>
<dbReference type="InterPro" id="IPR022842">
    <property type="entry name" value="RNAP_Rpo3/Rpb3/RPAC1"/>
</dbReference>
<name>A0A6A6G6J8_9PEZI</name>
<dbReference type="SUPFAM" id="SSF55257">
    <property type="entry name" value="RBP11-like subunits of RNA polymerase"/>
    <property type="match status" value="1"/>
</dbReference>
<feature type="domain" description="DNA-directed RNA polymerase RpoA/D/Rpb3-type" evidence="9">
    <location>
        <begin position="29"/>
        <end position="291"/>
    </location>
</feature>
<evidence type="ECO:0000256" key="2">
    <source>
        <dbReference type="ARBA" id="ARBA00011730"/>
    </source>
</evidence>
<dbReference type="EMBL" id="ML992511">
    <property type="protein sequence ID" value="KAF2221040.1"/>
    <property type="molecule type" value="Genomic_DNA"/>
</dbReference>
<comment type="similarity">
    <text evidence="6">Belongs to the archaeal Rpo3/eukaryotic RPB3 RNA polymerase subunit family.</text>
</comment>
<dbReference type="PANTHER" id="PTHR11800">
    <property type="entry name" value="DNA-DIRECTED RNA POLYMERASE"/>
    <property type="match status" value="1"/>
</dbReference>
<dbReference type="CDD" id="cd07031">
    <property type="entry name" value="RNAP_II_RPB3"/>
    <property type="match status" value="1"/>
</dbReference>
<evidence type="ECO:0000256" key="7">
    <source>
        <dbReference type="ARBA" id="ARBA00072506"/>
    </source>
</evidence>
<comment type="subcellular location">
    <subcellularLocation>
        <location evidence="1">Nucleus</location>
    </subcellularLocation>
</comment>
<dbReference type="Pfam" id="PF01000">
    <property type="entry name" value="RNA_pol_A_bac"/>
    <property type="match status" value="1"/>
</dbReference>
<dbReference type="GO" id="GO:0046983">
    <property type="term" value="F:protein dimerization activity"/>
    <property type="evidence" value="ECO:0007669"/>
    <property type="project" value="InterPro"/>
</dbReference>
<dbReference type="InterPro" id="IPR011263">
    <property type="entry name" value="DNA-dir_RNA_pol_RpoA/D/Rpb3"/>
</dbReference>